<organism evidence="3 4">
    <name type="scientific">Arthrobacter stackebrandtii</name>
    <dbReference type="NCBI Taxonomy" id="272161"/>
    <lineage>
        <taxon>Bacteria</taxon>
        <taxon>Bacillati</taxon>
        <taxon>Actinomycetota</taxon>
        <taxon>Actinomycetes</taxon>
        <taxon>Micrococcales</taxon>
        <taxon>Micrococcaceae</taxon>
        <taxon>Arthrobacter</taxon>
    </lineage>
</organism>
<feature type="transmembrane region" description="Helical" evidence="2">
    <location>
        <begin position="64"/>
        <end position="84"/>
    </location>
</feature>
<dbReference type="RefSeq" id="WP_209678417.1">
    <property type="nucleotide sequence ID" value="NZ_JAGIOI010000001.1"/>
</dbReference>
<dbReference type="Proteomes" id="UP000711614">
    <property type="component" value="Unassembled WGS sequence"/>
</dbReference>
<evidence type="ECO:0000313" key="3">
    <source>
        <dbReference type="EMBL" id="MBP2412409.1"/>
    </source>
</evidence>
<comment type="caution">
    <text evidence="3">The sequence shown here is derived from an EMBL/GenBank/DDBJ whole genome shotgun (WGS) entry which is preliminary data.</text>
</comment>
<reference evidence="3 4" key="1">
    <citation type="submission" date="2021-03" db="EMBL/GenBank/DDBJ databases">
        <title>Sequencing the genomes of 1000 actinobacteria strains.</title>
        <authorList>
            <person name="Klenk H.-P."/>
        </authorList>
    </citation>
    <scope>NUCLEOTIDE SEQUENCE [LARGE SCALE GENOMIC DNA]</scope>
    <source>
        <strain evidence="3 4">DSM 16005</strain>
    </source>
</reference>
<keyword evidence="2" id="KW-0812">Transmembrane</keyword>
<keyword evidence="4" id="KW-1185">Reference proteome</keyword>
<sequence>MTEQHTPATQGTADSGTTGGTAVAGPLTIRDLAVLGAVAIIFIGSLIPLVVTDVGSFNLWSTTNLFYVGIGMVLPLAVGALFLIRRFSPGTRLRLGSLSLDQFASVVAVFAVLFFFAGTATNFRIGYLVGLIGAVVLMASTTCAMWIPVLAADFAGRAEVPAHVTARDAVAPAVHPASPKPVGAKAPAASGSSAAAASGWSASRPGAAGHTAAGQVFTPAKDARTASAGSDTGAAAVFGAAAGASAAAPSATPAASPAAATPAASAVATPAQGAGSAVGSSTAAAPAAAEAGTTALPQAVDPVEDLPTSFNPQLPEQPAEEAPAKASIAATVDPAAAPAVSAEPFWFAVDRPQNVIDETTRQFVFKLAPGAWILALEDRGNSFLVQDSHGKTGVLLDLVGIERASDSQ</sequence>
<name>A0ABS4YUL4_9MICC</name>
<feature type="region of interest" description="Disordered" evidence="1">
    <location>
        <begin position="302"/>
        <end position="322"/>
    </location>
</feature>
<feature type="transmembrane region" description="Helical" evidence="2">
    <location>
        <begin position="32"/>
        <end position="52"/>
    </location>
</feature>
<accession>A0ABS4YUL4</accession>
<feature type="transmembrane region" description="Helical" evidence="2">
    <location>
        <begin position="96"/>
        <end position="119"/>
    </location>
</feature>
<keyword evidence="2" id="KW-0472">Membrane</keyword>
<dbReference type="EMBL" id="JAGIOI010000001">
    <property type="protein sequence ID" value="MBP2412409.1"/>
    <property type="molecule type" value="Genomic_DNA"/>
</dbReference>
<proteinExistence type="predicted"/>
<gene>
    <name evidence="3" type="ORF">JOF48_001208</name>
</gene>
<evidence type="ECO:0000256" key="1">
    <source>
        <dbReference type="SAM" id="MobiDB-lite"/>
    </source>
</evidence>
<keyword evidence="2" id="KW-1133">Transmembrane helix</keyword>
<evidence type="ECO:0000256" key="2">
    <source>
        <dbReference type="SAM" id="Phobius"/>
    </source>
</evidence>
<evidence type="ECO:0000313" key="4">
    <source>
        <dbReference type="Proteomes" id="UP000711614"/>
    </source>
</evidence>
<feature type="transmembrane region" description="Helical" evidence="2">
    <location>
        <begin position="125"/>
        <end position="147"/>
    </location>
</feature>
<protein>
    <submittedName>
        <fullName evidence="3">Uncharacterized protein</fullName>
    </submittedName>
</protein>